<dbReference type="AlphaFoldDB" id="A0A914WAW4"/>
<dbReference type="WBParaSite" id="PSAMB.scaffold3590size17684.g21975.t1">
    <property type="protein sequence ID" value="PSAMB.scaffold3590size17684.g21975.t1"/>
    <property type="gene ID" value="PSAMB.scaffold3590size17684.g21975"/>
</dbReference>
<dbReference type="Proteomes" id="UP000887566">
    <property type="component" value="Unplaced"/>
</dbReference>
<accession>A0A914WAW4</accession>
<protein>
    <submittedName>
        <fullName evidence="2">C2H2-type domain-containing protein</fullName>
    </submittedName>
</protein>
<proteinExistence type="predicted"/>
<evidence type="ECO:0000313" key="2">
    <source>
        <dbReference type="WBParaSite" id="PSAMB.scaffold3590size17684.g21975.t1"/>
    </source>
</evidence>
<name>A0A914WAW4_9BILA</name>
<organism evidence="1 2">
    <name type="scientific">Plectus sambesii</name>
    <dbReference type="NCBI Taxonomy" id="2011161"/>
    <lineage>
        <taxon>Eukaryota</taxon>
        <taxon>Metazoa</taxon>
        <taxon>Ecdysozoa</taxon>
        <taxon>Nematoda</taxon>
        <taxon>Chromadorea</taxon>
        <taxon>Plectida</taxon>
        <taxon>Plectina</taxon>
        <taxon>Plectoidea</taxon>
        <taxon>Plectidae</taxon>
        <taxon>Plectus</taxon>
    </lineage>
</organism>
<reference evidence="2" key="1">
    <citation type="submission" date="2022-11" db="UniProtKB">
        <authorList>
            <consortium name="WormBaseParasite"/>
        </authorList>
    </citation>
    <scope>IDENTIFICATION</scope>
</reference>
<sequence length="505" mass="55449">MLCSDVLTRIKTASKVEHETLELNPVLNSTADEECPDEEAFAVNYQHSFLNETNFESFGGLENSAMNVSEASAISNIESPDDMARNVNSNFCPPSMAVLFSHPNEPPQLECFGSNSNDSGGVGNISSNTVFGSINTIAFDHRYTEQEVVEKEKTIVDDDDYPEYVTAGSTAIAANATQRIERLIAFNTDYISTAAKKATCRVCGQTDPNKHKHALRHMNVPDMFACSFCNMVHAWNRQVIIEHGKRKHKSNQALVSQEDKYSAGIAAAKMRCFPTPAQLAESLNSPNLIATPTHQPTFTTSFSSCNDVTLQNRSLVGSSATAKDVADWNSAGLPWSPNCYICGQATMKKLRHALRHLNQFDMFSCTLCSFSHPWNRQIVEHHMALRHDVGVELTSALVSSRLADFEVEISSACTMSMNGVQTEGVNVRLPIRYLTTGDRLGGMKRVRVTGGPVGRPVRTVLTAPLKSQASSLTYSAASANAHDYIHHSYSTPVTARFDRLTPKTQ</sequence>
<keyword evidence="1" id="KW-1185">Reference proteome</keyword>
<evidence type="ECO:0000313" key="1">
    <source>
        <dbReference type="Proteomes" id="UP000887566"/>
    </source>
</evidence>